<evidence type="ECO:0000313" key="1">
    <source>
        <dbReference type="EMBL" id="ERN08928.1"/>
    </source>
</evidence>
<reference evidence="2" key="1">
    <citation type="journal article" date="2013" name="Science">
        <title>The Amborella genome and the evolution of flowering plants.</title>
        <authorList>
            <consortium name="Amborella Genome Project"/>
        </authorList>
    </citation>
    <scope>NUCLEOTIDE SEQUENCE [LARGE SCALE GENOMIC DNA]</scope>
</reference>
<accession>W1PLL3</accession>
<dbReference type="HOGENOM" id="CLU_1654505_0_0_1"/>
<proteinExistence type="predicted"/>
<dbReference type="AlphaFoldDB" id="W1PLL3"/>
<dbReference type="Gramene" id="ERN08928">
    <property type="protein sequence ID" value="ERN08928"/>
    <property type="gene ID" value="AMTR_s00015p00251860"/>
</dbReference>
<name>W1PLL3_AMBTC</name>
<organism evidence="1 2">
    <name type="scientific">Amborella trichopoda</name>
    <dbReference type="NCBI Taxonomy" id="13333"/>
    <lineage>
        <taxon>Eukaryota</taxon>
        <taxon>Viridiplantae</taxon>
        <taxon>Streptophyta</taxon>
        <taxon>Embryophyta</taxon>
        <taxon>Tracheophyta</taxon>
        <taxon>Spermatophyta</taxon>
        <taxon>Magnoliopsida</taxon>
        <taxon>Amborellales</taxon>
        <taxon>Amborellaceae</taxon>
        <taxon>Amborella</taxon>
    </lineage>
</organism>
<dbReference type="Proteomes" id="UP000017836">
    <property type="component" value="Unassembled WGS sequence"/>
</dbReference>
<gene>
    <name evidence="1" type="ORF">AMTR_s00015p00251860</name>
</gene>
<sequence length="160" mass="18241">MDSSSPAPSSDVTRFPDVERSTQLKALEANYARVKCEMFGQNSCLASSNTARVSELMTLTMAINAFILEYDEKCAELNEWSQEYLADLVALRDLEGCMAKVRRLIGYEDPVVVDVEGCERTTSHHSQDQRSFSEEAFTFFDMFSSSLRRIHQPSFVFLRR</sequence>
<keyword evidence="2" id="KW-1185">Reference proteome</keyword>
<protein>
    <submittedName>
        <fullName evidence="1">Uncharacterized protein</fullName>
    </submittedName>
</protein>
<evidence type="ECO:0000313" key="2">
    <source>
        <dbReference type="Proteomes" id="UP000017836"/>
    </source>
</evidence>
<dbReference type="EMBL" id="KI393208">
    <property type="protein sequence ID" value="ERN08928.1"/>
    <property type="molecule type" value="Genomic_DNA"/>
</dbReference>